<dbReference type="CDD" id="cd05259">
    <property type="entry name" value="PCBER_SDR_a"/>
    <property type="match status" value="1"/>
</dbReference>
<dbReference type="AlphaFoldDB" id="A0AA87Z3T4"/>
<accession>A0AA87Z3T4</accession>
<dbReference type="GO" id="GO:0009807">
    <property type="term" value="P:lignan biosynthetic process"/>
    <property type="evidence" value="ECO:0007669"/>
    <property type="project" value="UniProtKB-ARBA"/>
</dbReference>
<feature type="domain" description="NmrA-like" evidence="3">
    <location>
        <begin position="3"/>
        <end position="326"/>
    </location>
</feature>
<dbReference type="InterPro" id="IPR036291">
    <property type="entry name" value="NAD(P)-bd_dom_sf"/>
</dbReference>
<dbReference type="InterPro" id="IPR045312">
    <property type="entry name" value="PCBER-like"/>
</dbReference>
<keyword evidence="2" id="KW-0560">Oxidoreductase</keyword>
<dbReference type="Gene3D" id="3.40.50.720">
    <property type="entry name" value="NAD(P)-binding Rossmann-like Domain"/>
    <property type="match status" value="1"/>
</dbReference>
<dbReference type="Gene3D" id="3.90.25.10">
    <property type="entry name" value="UDP-galactose 4-epimerase, domain 1"/>
    <property type="match status" value="1"/>
</dbReference>
<evidence type="ECO:0000313" key="4">
    <source>
        <dbReference type="EMBL" id="GMN29444.1"/>
    </source>
</evidence>
<dbReference type="InterPro" id="IPR008030">
    <property type="entry name" value="NmrA-like"/>
</dbReference>
<proteinExistence type="predicted"/>
<evidence type="ECO:0000256" key="1">
    <source>
        <dbReference type="ARBA" id="ARBA00022857"/>
    </source>
</evidence>
<dbReference type="GO" id="GO:0016491">
    <property type="term" value="F:oxidoreductase activity"/>
    <property type="evidence" value="ECO:0007669"/>
    <property type="project" value="UniProtKB-KW"/>
</dbReference>
<name>A0AA87Z3T4_FICCA</name>
<sequence>MAEKSKILVIGGTGYIGKFIVKASAKAGHPTFALVRQTTASNPEKSALLESFKTSGVKLVYGDIYDHNSLVKAIKEVDVVISTVGFEQITDQVKIIAAIKEAGNIKAYLTMKCQRFLPSEFGSDVDRVHPVEPAGSLFRDKANVRRAIEAEGIPYTYVVSHGFAGYILPNLGDSTAKVPPREKVQVLGHGNCKGVYVEEENIATYTIKAVEDLRTLNKTIKIRPPTNILSFNEIFSIWEKKIGKTLEKVYIPEDQLLKNRGLELFLILLWFGFHAESPYPLNLILSIYHALQVKGDDSIFETEASSCVEATELYPEVKYTTVDEYLDRLV</sequence>
<dbReference type="Proteomes" id="UP001187192">
    <property type="component" value="Unassembled WGS sequence"/>
</dbReference>
<evidence type="ECO:0000256" key="2">
    <source>
        <dbReference type="ARBA" id="ARBA00023002"/>
    </source>
</evidence>
<dbReference type="InterPro" id="IPR050608">
    <property type="entry name" value="NmrA-type/Isoflavone_red_sf"/>
</dbReference>
<dbReference type="SUPFAM" id="SSF51735">
    <property type="entry name" value="NAD(P)-binding Rossmann-fold domains"/>
    <property type="match status" value="1"/>
</dbReference>
<evidence type="ECO:0000259" key="3">
    <source>
        <dbReference type="Pfam" id="PF05368"/>
    </source>
</evidence>
<dbReference type="Gramene" id="FCD_00008717-RA">
    <property type="protein sequence ID" value="FCD_00008717-RA:cds"/>
    <property type="gene ID" value="FCD_00008717"/>
</dbReference>
<protein>
    <recommendedName>
        <fullName evidence="3">NmrA-like domain-containing protein</fullName>
    </recommendedName>
</protein>
<dbReference type="EMBL" id="BTGU01000002">
    <property type="protein sequence ID" value="GMN29444.1"/>
    <property type="molecule type" value="Genomic_DNA"/>
</dbReference>
<keyword evidence="5" id="KW-1185">Reference proteome</keyword>
<dbReference type="PANTHER" id="PTHR43349:SF40">
    <property type="entry name" value="PHENYLCOUMARAN BENZYLIC ETHER REDUCTASE-LIKE PROTEIN FI1"/>
    <property type="match status" value="1"/>
</dbReference>
<organism evidence="4 5">
    <name type="scientific">Ficus carica</name>
    <name type="common">Common fig</name>
    <dbReference type="NCBI Taxonomy" id="3494"/>
    <lineage>
        <taxon>Eukaryota</taxon>
        <taxon>Viridiplantae</taxon>
        <taxon>Streptophyta</taxon>
        <taxon>Embryophyta</taxon>
        <taxon>Tracheophyta</taxon>
        <taxon>Spermatophyta</taxon>
        <taxon>Magnoliopsida</taxon>
        <taxon>eudicotyledons</taxon>
        <taxon>Gunneridae</taxon>
        <taxon>Pentapetalae</taxon>
        <taxon>rosids</taxon>
        <taxon>fabids</taxon>
        <taxon>Rosales</taxon>
        <taxon>Moraceae</taxon>
        <taxon>Ficeae</taxon>
        <taxon>Ficus</taxon>
    </lineage>
</organism>
<dbReference type="PANTHER" id="PTHR43349">
    <property type="entry name" value="PINORESINOL REDUCTASE-RELATED"/>
    <property type="match status" value="1"/>
</dbReference>
<comment type="caution">
    <text evidence="4">The sequence shown here is derived from an EMBL/GenBank/DDBJ whole genome shotgun (WGS) entry which is preliminary data.</text>
</comment>
<dbReference type="Pfam" id="PF05368">
    <property type="entry name" value="NmrA"/>
    <property type="match status" value="1"/>
</dbReference>
<reference evidence="4" key="1">
    <citation type="submission" date="2023-07" db="EMBL/GenBank/DDBJ databases">
        <title>draft genome sequence of fig (Ficus carica).</title>
        <authorList>
            <person name="Takahashi T."/>
            <person name="Nishimura K."/>
        </authorList>
    </citation>
    <scope>NUCLEOTIDE SEQUENCE</scope>
</reference>
<keyword evidence="1" id="KW-0521">NADP</keyword>
<gene>
    <name evidence="4" type="ORF">TIFTF001_002439</name>
</gene>
<evidence type="ECO:0000313" key="5">
    <source>
        <dbReference type="Proteomes" id="UP001187192"/>
    </source>
</evidence>